<dbReference type="EMBL" id="CAJNOL010000634">
    <property type="protein sequence ID" value="CAF1146391.1"/>
    <property type="molecule type" value="Genomic_DNA"/>
</dbReference>
<keyword evidence="1" id="KW-0472">Membrane</keyword>
<dbReference type="AlphaFoldDB" id="A0A814SQ77"/>
<dbReference type="Proteomes" id="UP000663870">
    <property type="component" value="Unassembled WGS sequence"/>
</dbReference>
<name>A0A814SQ77_9BILA</name>
<comment type="caution">
    <text evidence="4">The sequence shown here is derived from an EMBL/GenBank/DDBJ whole genome shotgun (WGS) entry which is preliminary data.</text>
</comment>
<keyword evidence="1" id="KW-0812">Transmembrane</keyword>
<dbReference type="Proteomes" id="UP000663854">
    <property type="component" value="Unassembled WGS sequence"/>
</dbReference>
<dbReference type="EMBL" id="CAJNOL010000644">
    <property type="protein sequence ID" value="CAF1150347.1"/>
    <property type="molecule type" value="Genomic_DNA"/>
</dbReference>
<proteinExistence type="predicted"/>
<organism evidence="4 5">
    <name type="scientific">Rotaria sordida</name>
    <dbReference type="NCBI Taxonomy" id="392033"/>
    <lineage>
        <taxon>Eukaryota</taxon>
        <taxon>Metazoa</taxon>
        <taxon>Spiralia</taxon>
        <taxon>Gnathifera</taxon>
        <taxon>Rotifera</taxon>
        <taxon>Eurotatoria</taxon>
        <taxon>Bdelloidea</taxon>
        <taxon>Philodinida</taxon>
        <taxon>Philodinidae</taxon>
        <taxon>Rotaria</taxon>
    </lineage>
</organism>
<gene>
    <name evidence="3" type="ORF">JXQ802_LOCUS21494</name>
    <name evidence="4" type="ORF">JXQ802_LOCUS21695</name>
    <name evidence="2" type="ORF">PYM288_LOCUS5681</name>
</gene>
<evidence type="ECO:0000313" key="2">
    <source>
        <dbReference type="EMBL" id="CAF0822926.1"/>
    </source>
</evidence>
<dbReference type="Gene3D" id="3.40.50.11350">
    <property type="match status" value="1"/>
</dbReference>
<evidence type="ECO:0000256" key="1">
    <source>
        <dbReference type="SAM" id="Phobius"/>
    </source>
</evidence>
<dbReference type="EMBL" id="CAJNOH010000059">
    <property type="protein sequence ID" value="CAF0822926.1"/>
    <property type="molecule type" value="Genomic_DNA"/>
</dbReference>
<accession>A0A814SQ77</accession>
<keyword evidence="1" id="KW-1133">Transmembrane helix</keyword>
<evidence type="ECO:0000313" key="4">
    <source>
        <dbReference type="EMBL" id="CAF1150347.1"/>
    </source>
</evidence>
<reference evidence="4" key="1">
    <citation type="submission" date="2021-02" db="EMBL/GenBank/DDBJ databases">
        <authorList>
            <person name="Nowell W R."/>
        </authorList>
    </citation>
    <scope>NUCLEOTIDE SEQUENCE</scope>
</reference>
<sequence length="405" mass="47529">MYAMRSLRSYRFLVILCFIVGISVVIYRPRSISRITTVKSLNILSNNIDKRLHLLYQHFAHVNISMLLDRPSSNRSPSITYRCREICGGWGDRLRGITSTFILAVLSRRRFYIDMPYPCELTKFLEPNLYDWQPIEHESHRTHLSIETTRNIQLADIIYKKISSTNFIQDWSQYDDIYITTNSDYITPLLANRHIQNLVSLLNILPHESSQPRLFPLIYEILFRPTNQVINLVDQLLIKLNDENNSKKQLICIHIRMGKNPTMANDKKLIYRDTIVDDILQFVDKNLTINKNSMIFITSDSTDVNKYILNKYNTNQAMSIPGPIIHIDRTSSFYSPNEQCQGFLKVISDFYVLGECDALIMPRSGFSDWASRRRYLTNQFNQLYLYCRGIHQITGHQWRRPHTIC</sequence>
<evidence type="ECO:0000313" key="5">
    <source>
        <dbReference type="Proteomes" id="UP000663870"/>
    </source>
</evidence>
<protein>
    <submittedName>
        <fullName evidence="4">Uncharacterized protein</fullName>
    </submittedName>
</protein>
<keyword evidence="5" id="KW-1185">Reference proteome</keyword>
<feature type="transmembrane region" description="Helical" evidence="1">
    <location>
        <begin position="12"/>
        <end position="29"/>
    </location>
</feature>
<evidence type="ECO:0000313" key="3">
    <source>
        <dbReference type="EMBL" id="CAF1146391.1"/>
    </source>
</evidence>